<keyword evidence="2" id="KW-1185">Reference proteome</keyword>
<dbReference type="Proteomes" id="UP000789920">
    <property type="component" value="Unassembled WGS sequence"/>
</dbReference>
<evidence type="ECO:0000313" key="2">
    <source>
        <dbReference type="Proteomes" id="UP000789920"/>
    </source>
</evidence>
<reference evidence="1" key="1">
    <citation type="submission" date="2021-06" db="EMBL/GenBank/DDBJ databases">
        <authorList>
            <person name="Kallberg Y."/>
            <person name="Tangrot J."/>
            <person name="Rosling A."/>
        </authorList>
    </citation>
    <scope>NUCLEOTIDE SEQUENCE</scope>
    <source>
        <strain evidence="1">MA461A</strain>
    </source>
</reference>
<comment type="caution">
    <text evidence="1">The sequence shown here is derived from an EMBL/GenBank/DDBJ whole genome shotgun (WGS) entry which is preliminary data.</text>
</comment>
<feature type="non-terminal residue" evidence="1">
    <location>
        <position position="1"/>
    </location>
</feature>
<name>A0ACA9PZB0_9GLOM</name>
<proteinExistence type="predicted"/>
<sequence length="146" mass="16766">LSLLSDSQTLVSETDSQELNNEIESSETGSIYFEEIRQDNSDVNSNTDEGINSNADEVNGRMNTKFISDTDEEMYSNMDEDEAQEMNIQNNFLQDYSEARITSNEIIIIDDSDNDSSEDQRYSAQEKEKWMAYSDIDTVENRSDHK</sequence>
<protein>
    <submittedName>
        <fullName evidence="1">29510_t:CDS:1</fullName>
    </submittedName>
</protein>
<dbReference type="EMBL" id="CAJVQC010025434">
    <property type="protein sequence ID" value="CAG8729889.1"/>
    <property type="molecule type" value="Genomic_DNA"/>
</dbReference>
<organism evidence="1 2">
    <name type="scientific">Racocetra persica</name>
    <dbReference type="NCBI Taxonomy" id="160502"/>
    <lineage>
        <taxon>Eukaryota</taxon>
        <taxon>Fungi</taxon>
        <taxon>Fungi incertae sedis</taxon>
        <taxon>Mucoromycota</taxon>
        <taxon>Glomeromycotina</taxon>
        <taxon>Glomeromycetes</taxon>
        <taxon>Diversisporales</taxon>
        <taxon>Gigasporaceae</taxon>
        <taxon>Racocetra</taxon>
    </lineage>
</organism>
<evidence type="ECO:0000313" key="1">
    <source>
        <dbReference type="EMBL" id="CAG8729889.1"/>
    </source>
</evidence>
<feature type="non-terminal residue" evidence="1">
    <location>
        <position position="146"/>
    </location>
</feature>
<gene>
    <name evidence="1" type="ORF">RPERSI_LOCUS12049</name>
</gene>
<accession>A0ACA9PZB0</accession>